<dbReference type="InterPro" id="IPR016024">
    <property type="entry name" value="ARM-type_fold"/>
</dbReference>
<feature type="compositionally biased region" description="Polar residues" evidence="5">
    <location>
        <begin position="408"/>
        <end position="420"/>
    </location>
</feature>
<evidence type="ECO:0000313" key="7">
    <source>
        <dbReference type="Proteomes" id="UP000694941"/>
    </source>
</evidence>
<dbReference type="RefSeq" id="XP_013779196.1">
    <property type="nucleotide sequence ID" value="XM_013923742.2"/>
</dbReference>
<feature type="compositionally biased region" description="Polar residues" evidence="5">
    <location>
        <begin position="495"/>
        <end position="520"/>
    </location>
</feature>
<dbReference type="CDD" id="cd16865">
    <property type="entry name" value="ARID_ARID1A-like"/>
    <property type="match status" value="1"/>
</dbReference>
<dbReference type="PROSITE" id="PS51011">
    <property type="entry name" value="ARID"/>
    <property type="match status" value="1"/>
</dbReference>
<keyword evidence="3" id="KW-0156">Chromatin regulator</keyword>
<evidence type="ECO:0000256" key="3">
    <source>
        <dbReference type="ARBA" id="ARBA00022853"/>
    </source>
</evidence>
<evidence type="ECO:0000256" key="4">
    <source>
        <dbReference type="ARBA" id="ARBA00023242"/>
    </source>
</evidence>
<dbReference type="PANTHER" id="PTHR12656">
    <property type="entry name" value="BRG-1 ASSOCIATED FACTOR 250 BAF250"/>
    <property type="match status" value="1"/>
</dbReference>
<dbReference type="Pfam" id="PF12031">
    <property type="entry name" value="BAF250_C"/>
    <property type="match status" value="1"/>
</dbReference>
<dbReference type="GeneID" id="106463684"/>
<reference evidence="8" key="1">
    <citation type="submission" date="2025-08" db="UniProtKB">
        <authorList>
            <consortium name="RefSeq"/>
        </authorList>
    </citation>
    <scope>IDENTIFICATION</scope>
    <source>
        <tissue evidence="8">Muscle</tissue>
    </source>
</reference>
<feature type="region of interest" description="Disordered" evidence="5">
    <location>
        <begin position="76"/>
        <end position="97"/>
    </location>
</feature>
<dbReference type="Proteomes" id="UP000694941">
    <property type="component" value="Unplaced"/>
</dbReference>
<comment type="subcellular location">
    <subcellularLocation>
        <location evidence="1">Nucleus</location>
    </subcellularLocation>
</comment>
<feature type="compositionally biased region" description="Polar residues" evidence="5">
    <location>
        <begin position="725"/>
        <end position="741"/>
    </location>
</feature>
<organism evidence="7 8">
    <name type="scientific">Limulus polyphemus</name>
    <name type="common">Atlantic horseshoe crab</name>
    <dbReference type="NCBI Taxonomy" id="6850"/>
    <lineage>
        <taxon>Eukaryota</taxon>
        <taxon>Metazoa</taxon>
        <taxon>Ecdysozoa</taxon>
        <taxon>Arthropoda</taxon>
        <taxon>Chelicerata</taxon>
        <taxon>Merostomata</taxon>
        <taxon>Xiphosura</taxon>
        <taxon>Limulidae</taxon>
        <taxon>Limulus</taxon>
    </lineage>
</organism>
<feature type="compositionally biased region" description="Polar residues" evidence="5">
    <location>
        <begin position="1308"/>
        <end position="1318"/>
    </location>
</feature>
<dbReference type="PANTHER" id="PTHR12656:SF5">
    <property type="entry name" value="TRITHORAX GROUP PROTEIN OSA"/>
    <property type="match status" value="1"/>
</dbReference>
<feature type="compositionally biased region" description="Polar residues" evidence="5">
    <location>
        <begin position="1860"/>
        <end position="1873"/>
    </location>
</feature>
<dbReference type="InterPro" id="IPR033388">
    <property type="entry name" value="BAF250_C"/>
</dbReference>
<dbReference type="SUPFAM" id="SSF46774">
    <property type="entry name" value="ARID-like"/>
    <property type="match status" value="1"/>
</dbReference>
<evidence type="ECO:0000256" key="1">
    <source>
        <dbReference type="ARBA" id="ARBA00004123"/>
    </source>
</evidence>
<evidence type="ECO:0000256" key="5">
    <source>
        <dbReference type="SAM" id="MobiDB-lite"/>
    </source>
</evidence>
<sequence length="2259" mass="247979">MAARAQSVVNCTEQKRPDNVDYSARNGSTDFKCGTSDERCIEEVSGNGINNNVKSTNINNIGNQNREMIMESYQDGTGTEMSTGRPRPGSGNGNHEQLSFPANLERHRMNFECHGLNQNSRNTIATSDEFRSVQENTNSVSLVGYNASGVYTTDRGSYLQEQHGGSGMSGNINVSDVMSGNTQQNKIYSQYNPAQGRFPQLQRVNMGPPQRPGNASMMVSYGNNSLPQVQQQQQRFLSGQSISQQGGPTPTLNQLLQAPNTFQRYQNNFGDYNSVNTMTKGLPVDVNSSNSPQFVGNNRSNVIPQAQGWGSVRSPNPYHAQMSNTTYRNQGPPLSEPSAKRLFLAPGQQGINAPPSPGQLGQSYPPRLFSPSQSQGSTARNTNPNFPQQVVSQLNTQQNPQARGFEQRPSSQQGSYQHQDAATVLDELQPDPNERKSGSTTPVLRTPSTPPSSQSQGVSPLRPAPSPTGSSTGSRSLSPAVGNQPNLPMPPRPASGQSDSGTSNHMNPSPMATQGFSQQMAPPPMFGNKMTPEGMGTASQMGPYSQQPGHYPQGNYHRPPGSMGMQQYGSHVQSNYSGPGGPTGFPGSGGMIRMVNHAGSQGYKNPSGSNFMNSHYGNNASPPATYMMNNAMPPPNQYTKVSMTAGGAHAAAQAALMAAANSTGPRPSPTLRQHLQHKIYGNSGFSNMQALPQNQAGVPIPPSSSPVGSQNMTHSMGPPQAPIPCTSTSPSTGNIPASQEHSPVVAPCASPHSQLPPLNRSSPMSSRVPTPSSGNDPSNVASSVAAGFTQTSAPSIAQTTMVTQSISTPVSSIMTAGTAVIPTEVQLQQQPGSIQVHHHQYHHQLLQQSKMALGSNPPLVMDEGSQLSNASGSSSLPEERSETPKPNSKQTLSHPPTPNTVPSPGTASMSSFHDEFEVATSPTWPRTPASPMVNNQTYDHPIVKISVRILYDLSADPDRKPFLDRLVLFSQDRGTPLTQCPAICKQPLDLYRLYLSVKERGGFEEVTKSKNWKDVAGSIGIGASSSAAYTLRKQYIKHLLPYECKFDRGGVDPLPIIQQVEAASKKKSKNAANNSNTNTQEHFPHPAPNSQTVDGYHPGGYPGSYHPGASPHMRVGGMPNSDYPTSVQGQHPHYPQPTPQHSHIPNHIGPMGPEGAIPNAQYSRHPTAESYGYMQAPVNNTGPPYSGTQSAMSGGTYGFSGAPQPHPEQFPPQATMMTSDGNYMNRNDTYSLPPAGFPPSRTATQLPLQPFSPYQAPYDRERFDQQQQTPVTGPPSQVCPSQNDTSLFPAQQRYPSQQVMVTSRETVPTQPPYQSRMSSAPGVHPGQFPTVSVPQSPGQNQYPQGQQEGYRAPEVHSNYQSSLSQMQSALAQRILPKVAQQILSQNTQGYPPTQPATYNHGVAAQSKVILPNNSQRDMYQPDRYKQPPEFCRPQMINQEKYAMAGGYGHQQTQGDRNQYFRSAQGLGPNHQGWPRENQYHQYSSSSHHYSHREVWQGGSNSWGMSRFGHQGEPFPPQSVVMAGKTPHSSDRMFSSTNKIQPPAGMIHGSLYTQPRKEIIFPPDTVEGVAPLLTKRKKLTFKDVSPVEAWRLMMSLKSGLLAESTWSLDVLSVLLYDDISVLYFGLSHLPGLLEVLLEHYRRCLNLIFGLTDDLEIGFEDWSQKTEELLGSEANQVEKLWFKLQKDVFDKSSDLDTSSFNSIDQNDKTVLFKSINYTKRTKWGKTVGVKQSESLFLIDPDKKWDVHEKFDSGLEHWQLGGGDSSQHIQTNFENMETFVKYARILEDSKPNENEFKEQVEVVDNPVDVKQGELDYKMKPVIKSEDESQPDENKFKDREDCCKSPKMEKEALEVKGELEKSTSNENVETVDSSANKQVERGTSSKDNFLRIRTPPSARKRPKDGDLEEETCTRDVPSLCVISDGQDSLARRCLCLSTLIYNLSFVPGNDTEMSKHPGLLLVLGRLLLLHHVHSPRKPPQRYYDREEDVDNMIKDDSCSSLNGDQEWWWDTLHILRENTLITLANIAGQLDLAFFPEEVSLPILNGLLHWAVCPSSYAQDPLPSQPSHSVLSPQRLALETMCKLSINDNNVDLLLATPPWSRIEKLFSYLVRSMNRREDQVLREFSVVLLSNFAQAETSIARAIANQEMCVSHLITFVEQAEQSALQVANMQGINALRKNPELMGTTLDMVRRAASTLRCLSQVPENQPFFSKHQPRLLNLVMSQILDQGVASIVADVLYQCSSVNYKPCSETSTHTERLLAT</sequence>
<evidence type="ECO:0000259" key="6">
    <source>
        <dbReference type="PROSITE" id="PS51011"/>
    </source>
</evidence>
<gene>
    <name evidence="8" type="primary">LOC106463684</name>
</gene>
<feature type="compositionally biased region" description="Polar residues" evidence="5">
    <location>
        <begin position="537"/>
        <end position="548"/>
    </location>
</feature>
<evidence type="ECO:0000256" key="2">
    <source>
        <dbReference type="ARBA" id="ARBA00022553"/>
    </source>
</evidence>
<feature type="compositionally biased region" description="Polar residues" evidence="5">
    <location>
        <begin position="1329"/>
        <end position="1347"/>
    </location>
</feature>
<dbReference type="InterPro" id="IPR011989">
    <property type="entry name" value="ARM-like"/>
</dbReference>
<feature type="region of interest" description="Disordered" evidence="5">
    <location>
        <begin position="1063"/>
        <end position="1150"/>
    </location>
</feature>
<feature type="compositionally biased region" description="Basic and acidic residues" evidence="5">
    <location>
        <begin position="1815"/>
        <end position="1859"/>
    </location>
</feature>
<feature type="compositionally biased region" description="Polar residues" evidence="5">
    <location>
        <begin position="759"/>
        <end position="782"/>
    </location>
</feature>
<keyword evidence="7" id="KW-1185">Reference proteome</keyword>
<feature type="compositionally biased region" description="Polar residues" evidence="5">
    <location>
        <begin position="564"/>
        <end position="577"/>
    </location>
</feature>
<feature type="region of interest" description="Disordered" evidence="5">
    <location>
        <begin position="1308"/>
        <end position="1350"/>
    </location>
</feature>
<feature type="compositionally biased region" description="Polar residues" evidence="5">
    <location>
        <begin position="884"/>
        <end position="894"/>
    </location>
</feature>
<dbReference type="SMART" id="SM01014">
    <property type="entry name" value="ARID"/>
    <property type="match status" value="1"/>
</dbReference>
<feature type="compositionally biased region" description="Polar residues" evidence="5">
    <location>
        <begin position="370"/>
        <end position="401"/>
    </location>
</feature>
<dbReference type="SMART" id="SM00501">
    <property type="entry name" value="BRIGHT"/>
    <property type="match status" value="1"/>
</dbReference>
<feature type="compositionally biased region" description="Low complexity" evidence="5">
    <location>
        <begin position="864"/>
        <end position="876"/>
    </location>
</feature>
<keyword evidence="2" id="KW-0597">Phosphoprotein</keyword>
<dbReference type="InterPro" id="IPR001606">
    <property type="entry name" value="ARID_dom"/>
</dbReference>
<feature type="domain" description="ARID" evidence="6">
    <location>
        <begin position="956"/>
        <end position="1047"/>
    </location>
</feature>
<feature type="region of interest" description="Disordered" evidence="5">
    <location>
        <begin position="854"/>
        <end position="929"/>
    </location>
</feature>
<feature type="compositionally biased region" description="Gly residues" evidence="5">
    <location>
        <begin position="578"/>
        <end position="587"/>
    </location>
</feature>
<dbReference type="Pfam" id="PF01388">
    <property type="entry name" value="ARID"/>
    <property type="match status" value="1"/>
</dbReference>
<dbReference type="InterPro" id="IPR021906">
    <property type="entry name" value="BAF250/Osa"/>
</dbReference>
<feature type="region of interest" description="Disordered" evidence="5">
    <location>
        <begin position="1815"/>
        <end position="1905"/>
    </location>
</feature>
<accession>A0ABM1BCF7</accession>
<keyword evidence="4" id="KW-0539">Nucleus</keyword>
<feature type="compositionally biased region" description="Low complexity" evidence="5">
    <location>
        <begin position="1128"/>
        <end position="1143"/>
    </location>
</feature>
<feature type="compositionally biased region" description="Low complexity" evidence="5">
    <location>
        <begin position="467"/>
        <end position="480"/>
    </location>
</feature>
<dbReference type="SUPFAM" id="SSF48371">
    <property type="entry name" value="ARM repeat"/>
    <property type="match status" value="1"/>
</dbReference>
<dbReference type="InterPro" id="IPR036431">
    <property type="entry name" value="ARID_dom_sf"/>
</dbReference>
<proteinExistence type="predicted"/>
<feature type="compositionally biased region" description="Polar residues" evidence="5">
    <location>
        <begin position="683"/>
        <end position="696"/>
    </location>
</feature>
<feature type="compositionally biased region" description="Basic and acidic residues" evidence="5">
    <location>
        <begin position="1874"/>
        <end position="1886"/>
    </location>
</feature>
<name>A0ABM1BCF7_LIMPO</name>
<protein>
    <submittedName>
        <fullName evidence="8">AT-rich interactive domain-containing protein 1A-like</fullName>
    </submittedName>
</protein>
<feature type="compositionally biased region" description="Polar residues" evidence="5">
    <location>
        <begin position="286"/>
        <end position="304"/>
    </location>
</feature>
<feature type="region of interest" description="Disordered" evidence="5">
    <location>
        <begin position="284"/>
        <end position="587"/>
    </location>
</feature>
<dbReference type="Gene3D" id="1.25.10.10">
    <property type="entry name" value="Leucine-rich Repeat Variant"/>
    <property type="match status" value="1"/>
</dbReference>
<evidence type="ECO:0000313" key="8">
    <source>
        <dbReference type="RefSeq" id="XP_013779196.1"/>
    </source>
</evidence>
<feature type="region of interest" description="Disordered" evidence="5">
    <location>
        <begin position="683"/>
        <end position="782"/>
    </location>
</feature>
<dbReference type="Gene3D" id="1.10.150.60">
    <property type="entry name" value="ARID DNA-binding domain"/>
    <property type="match status" value="1"/>
</dbReference>
<feature type="compositionally biased region" description="Polar residues" evidence="5">
    <location>
        <begin position="902"/>
        <end position="911"/>
    </location>
</feature>